<dbReference type="InterPro" id="IPR002933">
    <property type="entry name" value="Peptidase_M20"/>
</dbReference>
<dbReference type="Pfam" id="PF01546">
    <property type="entry name" value="Peptidase_M20"/>
    <property type="match status" value="1"/>
</dbReference>
<dbReference type="InterPro" id="IPR017439">
    <property type="entry name" value="Amidohydrolase"/>
</dbReference>
<evidence type="ECO:0000313" key="2">
    <source>
        <dbReference type="Proteomes" id="UP001442841"/>
    </source>
</evidence>
<proteinExistence type="predicted"/>
<protein>
    <submittedName>
        <fullName evidence="1">Amidohydrolase</fullName>
    </submittedName>
</protein>
<sequence>MTRLIAEETAAIADSMVFWRRDLHAHPEPSWHEYRTTARIRGVLEALDLEPHALSQPTGMWVDIAPEGRSPRIGLRADIDALHLIDTKDVSYRSTHEGVAHACGHDAHTAILLGTATVLTRLRDRGLLPRGVRLFFQPAEETSPGGATRIISDGGMAGLREVYALHCDPRTEVGQIALRPGPITSACDRVRVRFSGPGGHSSRPHLTADLVMAVGAVITEVPLLLSRRIDPRVGASMVWGHVEAGQAPNAIPSTGVLEGTLRCLQMEGWHYAREMVPDLIRLVAAPFDVQVEVELADGIPPTVNHLKGVQRMADVGRALLGEEAVVDTEQSLGGEDFSEFLLQIPGALGRLGVRPAGVSEWPDLHRPAFDIDEACLEIGAKTMIGLAALGN</sequence>
<dbReference type="InterPro" id="IPR036264">
    <property type="entry name" value="Bact_exopeptidase_dim_dom"/>
</dbReference>
<dbReference type="PIRSF" id="PIRSF005962">
    <property type="entry name" value="Pept_M20D_amidohydro"/>
    <property type="match status" value="1"/>
</dbReference>
<dbReference type="NCBIfam" id="TIGR01891">
    <property type="entry name" value="amidohydrolases"/>
    <property type="match status" value="1"/>
</dbReference>
<keyword evidence="2" id="KW-1185">Reference proteome</keyword>
<dbReference type="Proteomes" id="UP001442841">
    <property type="component" value="Chromosome"/>
</dbReference>
<dbReference type="Gene3D" id="3.30.70.360">
    <property type="match status" value="1"/>
</dbReference>
<accession>A0ABZ3FVC9</accession>
<dbReference type="Gene3D" id="3.40.630.10">
    <property type="entry name" value="Zn peptidases"/>
    <property type="match status" value="1"/>
</dbReference>
<gene>
    <name evidence="1" type="ORF">AADG42_15950</name>
</gene>
<evidence type="ECO:0000313" key="1">
    <source>
        <dbReference type="EMBL" id="XAN08733.1"/>
    </source>
</evidence>
<dbReference type="SUPFAM" id="SSF53187">
    <property type="entry name" value="Zn-dependent exopeptidases"/>
    <property type="match status" value="1"/>
</dbReference>
<dbReference type="PANTHER" id="PTHR11014:SF63">
    <property type="entry name" value="METALLOPEPTIDASE, PUTATIVE (AFU_ORTHOLOGUE AFUA_6G09600)-RELATED"/>
    <property type="match status" value="1"/>
</dbReference>
<name>A0ABZ3FVC9_9ACTN</name>
<organism evidence="1 2">
    <name type="scientific">Ammonicoccus fulvus</name>
    <dbReference type="NCBI Taxonomy" id="3138240"/>
    <lineage>
        <taxon>Bacteria</taxon>
        <taxon>Bacillati</taxon>
        <taxon>Actinomycetota</taxon>
        <taxon>Actinomycetes</taxon>
        <taxon>Propionibacteriales</taxon>
        <taxon>Propionibacteriaceae</taxon>
        <taxon>Ammonicoccus</taxon>
    </lineage>
</organism>
<dbReference type="SUPFAM" id="SSF55031">
    <property type="entry name" value="Bacterial exopeptidase dimerisation domain"/>
    <property type="match status" value="1"/>
</dbReference>
<dbReference type="EMBL" id="CP154795">
    <property type="protein sequence ID" value="XAN08733.1"/>
    <property type="molecule type" value="Genomic_DNA"/>
</dbReference>
<reference evidence="1 2" key="1">
    <citation type="submission" date="2024-04" db="EMBL/GenBank/DDBJ databases">
        <title>Isolation of an actinomycete strain from pig manure.</title>
        <authorList>
            <person name="Gong T."/>
            <person name="Yu Z."/>
            <person name="An M."/>
            <person name="Wei C."/>
            <person name="Yang W."/>
            <person name="Liu L."/>
        </authorList>
    </citation>
    <scope>NUCLEOTIDE SEQUENCE [LARGE SCALE GENOMIC DNA]</scope>
    <source>
        <strain evidence="1 2">ZF39</strain>
    </source>
</reference>
<dbReference type="RefSeq" id="WP_425310162.1">
    <property type="nucleotide sequence ID" value="NZ_CP154795.1"/>
</dbReference>
<dbReference type="PANTHER" id="PTHR11014">
    <property type="entry name" value="PEPTIDASE M20 FAMILY MEMBER"/>
    <property type="match status" value="1"/>
</dbReference>